<feature type="transmembrane region" description="Helical" evidence="1">
    <location>
        <begin position="63"/>
        <end position="82"/>
    </location>
</feature>
<keyword evidence="1" id="KW-1133">Transmembrane helix</keyword>
<feature type="transmembrane region" description="Helical" evidence="1">
    <location>
        <begin position="25"/>
        <end position="43"/>
    </location>
</feature>
<reference evidence="2 3" key="1">
    <citation type="submission" date="2019-06" db="EMBL/GenBank/DDBJ databases">
        <title>Complete genome sequence of Streptococcus salivarius LAB813.</title>
        <authorList>
            <person name="Levesque C.M."/>
            <person name="Gong S.-G."/>
            <person name="Dufour D."/>
            <person name="Barbour A."/>
        </authorList>
    </citation>
    <scope>NUCLEOTIDE SEQUENCE [LARGE SCALE GENOMIC DNA]</scope>
    <source>
        <strain evidence="2 3">LAB813</strain>
        <plasmid evidence="3">psal813</plasmid>
    </source>
</reference>
<keyword evidence="1" id="KW-0812">Transmembrane</keyword>
<evidence type="ECO:0000256" key="1">
    <source>
        <dbReference type="SAM" id="Phobius"/>
    </source>
</evidence>
<dbReference type="AlphaFoldDB" id="A0AB37CLX3"/>
<protein>
    <submittedName>
        <fullName evidence="2">ABC transporter permease</fullName>
    </submittedName>
</protein>
<keyword evidence="2" id="KW-0614">Plasmid</keyword>
<feature type="transmembrane region" description="Helical" evidence="1">
    <location>
        <begin position="116"/>
        <end position="137"/>
    </location>
</feature>
<accession>A0AB37CLX3</accession>
<evidence type="ECO:0000313" key="3">
    <source>
        <dbReference type="Proteomes" id="UP000322622"/>
    </source>
</evidence>
<name>A0AB37CLX3_STRSL</name>
<sequence>MNSIIVSTFKSEFRRTFLNDSINKFYFFSMILWPIISLIQIFYNMQAFPITDIQIASLRYEDQLIYFIFIGYCVYIIFSNAVQSAWRLGGERYQGTLSQIFIAPIKKNLWLYARTLSLILSNSWFFITIFIIGNFVYSDAYEYILASTFILVVASWIWASFLGSICISLRDATVVYVLLESSQNTFSGAKVPLSKSPRLIKVIGSLFPISYTIIYLRDILLYKEIISISAIWCLCINIFVILLTKIVLEVGERHMKKVGSFDLF</sequence>
<feature type="transmembrane region" description="Helical" evidence="1">
    <location>
        <begin position="199"/>
        <end position="216"/>
    </location>
</feature>
<feature type="transmembrane region" description="Helical" evidence="1">
    <location>
        <begin position="228"/>
        <end position="248"/>
    </location>
</feature>
<evidence type="ECO:0000313" key="2">
    <source>
        <dbReference type="EMBL" id="QEM31531.1"/>
    </source>
</evidence>
<dbReference type="RefSeq" id="WP_145517121.1">
    <property type="nucleotide sequence ID" value="NZ_CP040803.1"/>
</dbReference>
<geneLocation type="plasmid" evidence="3">
    <name>psal813</name>
</geneLocation>
<organism evidence="2 3">
    <name type="scientific">Streptococcus salivarius</name>
    <dbReference type="NCBI Taxonomy" id="1304"/>
    <lineage>
        <taxon>Bacteria</taxon>
        <taxon>Bacillati</taxon>
        <taxon>Bacillota</taxon>
        <taxon>Bacilli</taxon>
        <taxon>Lactobacillales</taxon>
        <taxon>Streptococcaceae</taxon>
        <taxon>Streptococcus</taxon>
    </lineage>
</organism>
<dbReference type="Proteomes" id="UP000322622">
    <property type="component" value="Plasmid pSAL813"/>
</dbReference>
<feature type="transmembrane region" description="Helical" evidence="1">
    <location>
        <begin position="143"/>
        <end position="162"/>
    </location>
</feature>
<keyword evidence="1" id="KW-0472">Membrane</keyword>
<dbReference type="EMBL" id="CP040803">
    <property type="protein sequence ID" value="QEM31531.1"/>
    <property type="molecule type" value="Genomic_DNA"/>
</dbReference>
<proteinExistence type="predicted"/>
<gene>
    <name evidence="2" type="ORF">FHI56_00615</name>
</gene>